<dbReference type="SUPFAM" id="SSF88723">
    <property type="entry name" value="PIN domain-like"/>
    <property type="match status" value="1"/>
</dbReference>
<evidence type="ECO:0000256" key="1">
    <source>
        <dbReference type="ARBA" id="ARBA00022722"/>
    </source>
</evidence>
<dbReference type="AlphaFoldDB" id="A0A4W5NFQ1"/>
<evidence type="ECO:0000256" key="5">
    <source>
        <dbReference type="ARBA" id="ARBA00022842"/>
    </source>
</evidence>
<dbReference type="SMART" id="SM00484">
    <property type="entry name" value="XPGI"/>
    <property type="match status" value="1"/>
</dbReference>
<dbReference type="Proteomes" id="UP000314982">
    <property type="component" value="Unassembled WGS sequence"/>
</dbReference>
<evidence type="ECO:0000256" key="6">
    <source>
        <dbReference type="SAM" id="MobiDB-lite"/>
    </source>
</evidence>
<feature type="region of interest" description="Disordered" evidence="6">
    <location>
        <begin position="210"/>
        <end position="229"/>
    </location>
</feature>
<dbReference type="PANTHER" id="PTHR11081:SF9">
    <property type="entry name" value="FLAP ENDONUCLEASE 1"/>
    <property type="match status" value="1"/>
</dbReference>
<dbReference type="GO" id="GO:0030145">
    <property type="term" value="F:manganese ion binding"/>
    <property type="evidence" value="ECO:0007669"/>
    <property type="project" value="TreeGrafter"/>
</dbReference>
<dbReference type="InterPro" id="IPR029060">
    <property type="entry name" value="PIN-like_dom_sf"/>
</dbReference>
<organism evidence="8 9">
    <name type="scientific">Hucho hucho</name>
    <name type="common">huchen</name>
    <dbReference type="NCBI Taxonomy" id="62062"/>
    <lineage>
        <taxon>Eukaryota</taxon>
        <taxon>Metazoa</taxon>
        <taxon>Chordata</taxon>
        <taxon>Craniata</taxon>
        <taxon>Vertebrata</taxon>
        <taxon>Euteleostomi</taxon>
        <taxon>Actinopterygii</taxon>
        <taxon>Neopterygii</taxon>
        <taxon>Teleostei</taxon>
        <taxon>Protacanthopterygii</taxon>
        <taxon>Salmoniformes</taxon>
        <taxon>Salmonidae</taxon>
        <taxon>Salmoninae</taxon>
        <taxon>Hucho</taxon>
    </lineage>
</organism>
<sequence>SIFIISNCHLMSTFYQTIHMLGHGIKPVYEFDGKPPQLKSQEVRTGRAEAEKLLAQVQETGAQENIDKFSKHLVKVTRQHNDECKKLLTIMGAPCEAEASCTALVKVGKVVATVTEDMDSLTFGKGVLLRHLTTSDAKYYCIHLCCDLFVLGPLQKHPAPEDWLYKEARGLFLQPDIVDCSTVDLKWSEPDEDALIQFMCAEKQFSKKMKPEIKGSANKKWKTGATPGK</sequence>
<evidence type="ECO:0000256" key="4">
    <source>
        <dbReference type="ARBA" id="ARBA00022801"/>
    </source>
</evidence>
<proteinExistence type="predicted"/>
<dbReference type="SUPFAM" id="SSF47807">
    <property type="entry name" value="5' to 3' exonuclease, C-terminal subdomain"/>
    <property type="match status" value="1"/>
</dbReference>
<dbReference type="GO" id="GO:0004523">
    <property type="term" value="F:RNA-DNA hybrid ribonuclease activity"/>
    <property type="evidence" value="ECO:0007669"/>
    <property type="project" value="TreeGrafter"/>
</dbReference>
<keyword evidence="1" id="KW-0540">Nuclease</keyword>
<dbReference type="Gene3D" id="3.40.50.1010">
    <property type="entry name" value="5'-nuclease"/>
    <property type="match status" value="1"/>
</dbReference>
<dbReference type="CDD" id="cd09867">
    <property type="entry name" value="PIN_FEN1"/>
    <property type="match status" value="1"/>
</dbReference>
<dbReference type="InterPro" id="IPR006085">
    <property type="entry name" value="XPG_DNA_repair_N"/>
</dbReference>
<evidence type="ECO:0000256" key="2">
    <source>
        <dbReference type="ARBA" id="ARBA00022723"/>
    </source>
</evidence>
<dbReference type="GO" id="GO:0017108">
    <property type="term" value="F:5'-flap endonuclease activity"/>
    <property type="evidence" value="ECO:0007669"/>
    <property type="project" value="TreeGrafter"/>
</dbReference>
<keyword evidence="4" id="KW-0378">Hydrolase</keyword>
<protein>
    <submittedName>
        <fullName evidence="8">Flap structure-specific endonuclease 1</fullName>
    </submittedName>
</protein>
<feature type="domain" description="XPG-I" evidence="7">
    <location>
        <begin position="89"/>
        <end position="151"/>
    </location>
</feature>
<accession>A0A4W5NFQ1</accession>
<reference evidence="9" key="1">
    <citation type="submission" date="2018-06" db="EMBL/GenBank/DDBJ databases">
        <title>Genome assembly of Danube salmon.</title>
        <authorList>
            <person name="Macqueen D.J."/>
            <person name="Gundappa M.K."/>
        </authorList>
    </citation>
    <scope>NUCLEOTIDE SEQUENCE [LARGE SCALE GENOMIC DNA]</scope>
</reference>
<dbReference type="Ensembl" id="ENSHHUT00000050551.1">
    <property type="protein sequence ID" value="ENSHHUP00000048778.1"/>
    <property type="gene ID" value="ENSHHUG00000029532.1"/>
</dbReference>
<evidence type="ECO:0000313" key="9">
    <source>
        <dbReference type="Proteomes" id="UP000314982"/>
    </source>
</evidence>
<dbReference type="PRINTS" id="PR00853">
    <property type="entry name" value="XPGRADSUPER"/>
</dbReference>
<dbReference type="GeneTree" id="ENSGT00940000155807"/>
<keyword evidence="9" id="KW-1185">Reference proteome</keyword>
<dbReference type="STRING" id="62062.ENSHHUP00000048778"/>
<keyword evidence="3" id="KW-0255">Endonuclease</keyword>
<name>A0A4W5NFQ1_9TELE</name>
<dbReference type="InterPro" id="IPR036279">
    <property type="entry name" value="5-3_exonuclease_C_sf"/>
</dbReference>
<dbReference type="GO" id="GO:0005634">
    <property type="term" value="C:nucleus"/>
    <property type="evidence" value="ECO:0007669"/>
    <property type="project" value="TreeGrafter"/>
</dbReference>
<dbReference type="GO" id="GO:0000287">
    <property type="term" value="F:magnesium ion binding"/>
    <property type="evidence" value="ECO:0007669"/>
    <property type="project" value="TreeGrafter"/>
</dbReference>
<reference evidence="8" key="2">
    <citation type="submission" date="2025-08" db="UniProtKB">
        <authorList>
            <consortium name="Ensembl"/>
        </authorList>
    </citation>
    <scope>IDENTIFICATION</scope>
</reference>
<keyword evidence="2" id="KW-0479">Metal-binding</keyword>
<dbReference type="Pfam" id="PF00867">
    <property type="entry name" value="XPG_I"/>
    <property type="match status" value="1"/>
</dbReference>
<evidence type="ECO:0000259" key="7">
    <source>
        <dbReference type="SMART" id="SM00484"/>
    </source>
</evidence>
<dbReference type="InterPro" id="IPR006084">
    <property type="entry name" value="XPG/Rad2"/>
</dbReference>
<evidence type="ECO:0000313" key="8">
    <source>
        <dbReference type="Ensembl" id="ENSHHUP00000048778.1"/>
    </source>
</evidence>
<evidence type="ECO:0000256" key="3">
    <source>
        <dbReference type="ARBA" id="ARBA00022759"/>
    </source>
</evidence>
<reference evidence="8" key="3">
    <citation type="submission" date="2025-09" db="UniProtKB">
        <authorList>
            <consortium name="Ensembl"/>
        </authorList>
    </citation>
    <scope>IDENTIFICATION</scope>
</reference>
<dbReference type="InterPro" id="IPR006086">
    <property type="entry name" value="XPG-I_dom"/>
</dbReference>
<dbReference type="PANTHER" id="PTHR11081">
    <property type="entry name" value="FLAP ENDONUCLEASE FAMILY MEMBER"/>
    <property type="match status" value="1"/>
</dbReference>
<dbReference type="GO" id="GO:0008409">
    <property type="term" value="F:5'-3' exonuclease activity"/>
    <property type="evidence" value="ECO:0007669"/>
    <property type="project" value="TreeGrafter"/>
</dbReference>
<dbReference type="Pfam" id="PF00752">
    <property type="entry name" value="XPG_N"/>
    <property type="match status" value="1"/>
</dbReference>
<keyword evidence="5" id="KW-0460">Magnesium</keyword>